<name>A0ACC0UEM7_9AGAM</name>
<dbReference type="EMBL" id="JAGFNK010000052">
    <property type="protein sequence ID" value="KAI9509976.1"/>
    <property type="molecule type" value="Genomic_DNA"/>
</dbReference>
<reference evidence="1" key="1">
    <citation type="submission" date="2021-03" db="EMBL/GenBank/DDBJ databases">
        <title>Evolutionary priming and transition to the ectomycorrhizal habit in an iconic lineage of mushroom-forming fungi: is preadaptation a requirement?</title>
        <authorList>
            <consortium name="DOE Joint Genome Institute"/>
            <person name="Looney B.P."/>
            <person name="Miyauchi S."/>
            <person name="Morin E."/>
            <person name="Drula E."/>
            <person name="Courty P.E."/>
            <person name="Chicoki N."/>
            <person name="Fauchery L."/>
            <person name="Kohler A."/>
            <person name="Kuo A."/>
            <person name="LaButti K."/>
            <person name="Pangilinan J."/>
            <person name="Lipzen A."/>
            <person name="Riley R."/>
            <person name="Andreopoulos W."/>
            <person name="He G."/>
            <person name="Johnson J."/>
            <person name="Barry K.W."/>
            <person name="Grigoriev I.V."/>
            <person name="Nagy L."/>
            <person name="Hibbett D."/>
            <person name="Henrissat B."/>
            <person name="Matheny P.B."/>
            <person name="Labbe J."/>
            <person name="Martin A.F."/>
        </authorList>
    </citation>
    <scope>NUCLEOTIDE SEQUENCE</scope>
    <source>
        <strain evidence="1">BPL698</strain>
    </source>
</reference>
<evidence type="ECO:0000313" key="2">
    <source>
        <dbReference type="Proteomes" id="UP001207468"/>
    </source>
</evidence>
<accession>A0ACC0UEM7</accession>
<comment type="caution">
    <text evidence="1">The sequence shown here is derived from an EMBL/GenBank/DDBJ whole genome shotgun (WGS) entry which is preliminary data.</text>
</comment>
<gene>
    <name evidence="1" type="ORF">F5148DRAFT_1183609</name>
</gene>
<protein>
    <submittedName>
        <fullName evidence="1">Metallo-dependent phosphatase</fullName>
    </submittedName>
</protein>
<dbReference type="Proteomes" id="UP001207468">
    <property type="component" value="Unassembled WGS sequence"/>
</dbReference>
<sequence length="282" mass="30975">MHMHSSSLQLKYPPPVRTSDPGPQRDGKAPTIVVHDNYGTYVPPHPGQGWTRFVCISDTHSKVFPLPAGDVLVHAGDLCSWGTVGQLKVTMDWLVSLPHPTKIIIAGNHDLCLDETRVNAEGFQYSNVTQADVVQARSFVKSRAAAAAGLHYLEHESMELKTGNKTWKIYGSPAAPRFMPGSFQYEDSAEAEAIYRRIPRDTEVLLTHTPAYGVLDMTRRGKHVGCPTLSATLEELKQCRMHVFGHIHEGHGAVVHQAGKRVSVNAAMAGHHGQAIIVDLRE</sequence>
<organism evidence="1 2">
    <name type="scientific">Russula earlei</name>
    <dbReference type="NCBI Taxonomy" id="71964"/>
    <lineage>
        <taxon>Eukaryota</taxon>
        <taxon>Fungi</taxon>
        <taxon>Dikarya</taxon>
        <taxon>Basidiomycota</taxon>
        <taxon>Agaricomycotina</taxon>
        <taxon>Agaricomycetes</taxon>
        <taxon>Russulales</taxon>
        <taxon>Russulaceae</taxon>
        <taxon>Russula</taxon>
    </lineage>
</organism>
<keyword evidence="2" id="KW-1185">Reference proteome</keyword>
<proteinExistence type="predicted"/>
<evidence type="ECO:0000313" key="1">
    <source>
        <dbReference type="EMBL" id="KAI9509976.1"/>
    </source>
</evidence>